<dbReference type="InterPro" id="IPR019587">
    <property type="entry name" value="Polyketide_cyclase/dehydratase"/>
</dbReference>
<keyword evidence="2" id="KW-1185">Reference proteome</keyword>
<protein>
    <submittedName>
        <fullName evidence="1">ATPase</fullName>
    </submittedName>
</protein>
<reference evidence="2" key="1">
    <citation type="journal article" date="2019" name="Int. J. Syst. Evol. Microbiol.">
        <title>The Global Catalogue of Microorganisms (GCM) 10K type strain sequencing project: providing services to taxonomists for standard genome sequencing and annotation.</title>
        <authorList>
            <consortium name="The Broad Institute Genomics Platform"/>
            <consortium name="The Broad Institute Genome Sequencing Center for Infectious Disease"/>
            <person name="Wu L."/>
            <person name="Ma J."/>
        </authorList>
    </citation>
    <scope>NUCLEOTIDE SEQUENCE [LARGE SCALE GENOMIC DNA]</scope>
    <source>
        <strain evidence="2">CGMCC 4.7677</strain>
    </source>
</reference>
<proteinExistence type="predicted"/>
<dbReference type="CDD" id="cd08865">
    <property type="entry name" value="SRPBCC_10"/>
    <property type="match status" value="1"/>
</dbReference>
<dbReference type="RefSeq" id="WP_191248992.1">
    <property type="nucleotide sequence ID" value="NZ_BNAU01000012.1"/>
</dbReference>
<evidence type="ECO:0000313" key="1">
    <source>
        <dbReference type="EMBL" id="GHF26343.1"/>
    </source>
</evidence>
<dbReference type="Pfam" id="PF10604">
    <property type="entry name" value="Polyketide_cyc2"/>
    <property type="match status" value="1"/>
</dbReference>
<gene>
    <name evidence="1" type="ORF">GCM10017786_70550</name>
</gene>
<evidence type="ECO:0000313" key="2">
    <source>
        <dbReference type="Proteomes" id="UP000605897"/>
    </source>
</evidence>
<comment type="caution">
    <text evidence="1">The sequence shown here is derived from an EMBL/GenBank/DDBJ whole genome shotgun (WGS) entry which is preliminary data.</text>
</comment>
<dbReference type="EMBL" id="BNAU01000012">
    <property type="protein sequence ID" value="GHF26343.1"/>
    <property type="molecule type" value="Genomic_DNA"/>
</dbReference>
<dbReference type="InterPro" id="IPR023393">
    <property type="entry name" value="START-like_dom_sf"/>
</dbReference>
<dbReference type="SUPFAM" id="SSF55961">
    <property type="entry name" value="Bet v1-like"/>
    <property type="match status" value="1"/>
</dbReference>
<accession>A0ABQ3JFB3</accession>
<dbReference type="Gene3D" id="3.30.530.20">
    <property type="match status" value="1"/>
</dbReference>
<dbReference type="Proteomes" id="UP000605897">
    <property type="component" value="Unassembled WGS sequence"/>
</dbReference>
<name>A0ABQ3JFB3_9PSEU</name>
<sequence>MPVDVRTEIVIARPRETVAAYAGDPSNAPEWYVNILDIEWETRPPLHEGSRIGFVARFLGGTLRYTYEVVELVPGERLVMRTAQGPFPMETSYTWESLDEHRTRMVLRNRGEPRGFAKVSAHVIAAAMARANRKDLRRLKDLLETGRP</sequence>
<organism evidence="1 2">
    <name type="scientific">Amycolatopsis deserti</name>
    <dbReference type="NCBI Taxonomy" id="185696"/>
    <lineage>
        <taxon>Bacteria</taxon>
        <taxon>Bacillati</taxon>
        <taxon>Actinomycetota</taxon>
        <taxon>Actinomycetes</taxon>
        <taxon>Pseudonocardiales</taxon>
        <taxon>Pseudonocardiaceae</taxon>
        <taxon>Amycolatopsis</taxon>
    </lineage>
</organism>